<dbReference type="Gene3D" id="1.10.287.470">
    <property type="entry name" value="Helix hairpin bin"/>
    <property type="match status" value="1"/>
</dbReference>
<dbReference type="InterPro" id="IPR050465">
    <property type="entry name" value="UPF0194_transport"/>
</dbReference>
<dbReference type="Gene3D" id="2.40.50.100">
    <property type="match status" value="1"/>
</dbReference>
<evidence type="ECO:0000313" key="4">
    <source>
        <dbReference type="Proteomes" id="UP000316123"/>
    </source>
</evidence>
<dbReference type="Proteomes" id="UP000316123">
    <property type="component" value="Unassembled WGS sequence"/>
</dbReference>
<dbReference type="SUPFAM" id="SSF111369">
    <property type="entry name" value="HlyD-like secretion proteins"/>
    <property type="match status" value="1"/>
</dbReference>
<dbReference type="RefSeq" id="WP_074845923.1">
    <property type="nucleotide sequence ID" value="NZ_FNSU01000003.1"/>
</dbReference>
<proteinExistence type="predicted"/>
<dbReference type="PANTHER" id="PTHR32347">
    <property type="entry name" value="EFFLUX SYSTEM COMPONENT YKNX-RELATED"/>
    <property type="match status" value="1"/>
</dbReference>
<keyword evidence="2" id="KW-0175">Coiled coil</keyword>
<dbReference type="GO" id="GO:0030313">
    <property type="term" value="C:cell envelope"/>
    <property type="evidence" value="ECO:0007669"/>
    <property type="project" value="UniProtKB-SubCell"/>
</dbReference>
<evidence type="ECO:0000313" key="3">
    <source>
        <dbReference type="EMBL" id="TWR52803.1"/>
    </source>
</evidence>
<dbReference type="OrthoDB" id="9763546at2"/>
<organism evidence="3 4">
    <name type="scientific">Pseudomonas marginalis</name>
    <name type="common">Pseudomonas panacis</name>
    <dbReference type="NCBI Taxonomy" id="298"/>
    <lineage>
        <taxon>Bacteria</taxon>
        <taxon>Pseudomonadati</taxon>
        <taxon>Pseudomonadota</taxon>
        <taxon>Gammaproteobacteria</taxon>
        <taxon>Pseudomonadales</taxon>
        <taxon>Pseudomonadaceae</taxon>
        <taxon>Pseudomonas</taxon>
    </lineage>
</organism>
<protein>
    <submittedName>
        <fullName evidence="3">HlyD family efflux transporter periplasmic adaptor subunit</fullName>
    </submittedName>
</protein>
<evidence type="ECO:0000256" key="1">
    <source>
        <dbReference type="ARBA" id="ARBA00004196"/>
    </source>
</evidence>
<reference evidence="3 4" key="1">
    <citation type="submission" date="2019-06" db="EMBL/GenBank/DDBJ databases">
        <title>Pseudomonas bimorpha sp. nov. isolated from bovine raw milk and skim milk concentrate.</title>
        <authorList>
            <person name="Hofmann K."/>
            <person name="Huptas C."/>
            <person name="Doll E."/>
            <person name="Scherer S."/>
            <person name="Wenning M."/>
        </authorList>
    </citation>
    <scope>NUCLEOTIDE SEQUENCE [LARGE SCALE GENOMIC DNA]</scope>
    <source>
        <strain evidence="3 4">DSM 13124</strain>
    </source>
</reference>
<accession>A0A9X9BMR9</accession>
<name>A0A9X9BMR9_PSEMA</name>
<gene>
    <name evidence="3" type="ORF">FIV41_25475</name>
</gene>
<evidence type="ECO:0000256" key="2">
    <source>
        <dbReference type="ARBA" id="ARBA00023054"/>
    </source>
</evidence>
<comment type="subcellular location">
    <subcellularLocation>
        <location evidence="1">Cell envelope</location>
    </subcellularLocation>
</comment>
<dbReference type="EMBL" id="VFEQ01000023">
    <property type="protein sequence ID" value="TWR52803.1"/>
    <property type="molecule type" value="Genomic_DNA"/>
</dbReference>
<comment type="caution">
    <text evidence="3">The sequence shown here is derived from an EMBL/GenBank/DDBJ whole genome shotgun (WGS) entry which is preliminary data.</text>
</comment>
<dbReference type="AlphaFoldDB" id="A0A9X9BMR9"/>
<sequence>MSANNVLADLLHLEQRLRAAGGLEALGFLLVNDTRLLLDYRQALLWHGTDQRWQTLSGLAVVERDAPFTSWLGQRCRDWQASDNAGVIHPIDRHNLSPADAAIWGEYLPQVLLWLPIKNPAGELLGALLLARDAPLSNAQQQLLELWLDAVGHAWQALLNPGTRRLRRPDFKRRQVLIGAGLLLALLLIPIRQSVLAPAEIVALHPSVLRAPMQGVVERMLVQPNQTVSEGQALVQLDARELQSRLESSRQALSISDAEFRQAQQQALSDERSKASLAVLQGRREQALSEVAFLQENLKRTLITAPRAGVAVFDDSSDWVGRPVSLGERIMLVAEPQQTQLEILLPVGDAIDLQPGAATLLFLNTDPSAPLPATLQRLAYRASPTPDGGMAYRLKAEFDSADPRLRVGLKGTAKVYAGRTSLIYFLLRRPLATVRIWLAL</sequence>
<dbReference type="PANTHER" id="PTHR32347:SF23">
    <property type="entry name" value="BLL5650 PROTEIN"/>
    <property type="match status" value="1"/>
</dbReference>